<dbReference type="PRINTS" id="PR00182">
    <property type="entry name" value="ECOLNEIPORIN"/>
</dbReference>
<dbReference type="RefSeq" id="WP_096462296.1">
    <property type="nucleotide sequence ID" value="NZ_AP014936.1"/>
</dbReference>
<keyword evidence="8" id="KW-0626">Porin</keyword>
<evidence type="ECO:0000256" key="11">
    <source>
        <dbReference type="SAM" id="SignalP"/>
    </source>
</evidence>
<keyword evidence="9" id="KW-0472">Membrane</keyword>
<comment type="subunit">
    <text evidence="2">Homotrimer.</text>
</comment>
<dbReference type="PANTHER" id="PTHR34501">
    <property type="entry name" value="PROTEIN YDDL-RELATED"/>
    <property type="match status" value="1"/>
</dbReference>
<dbReference type="GO" id="GO:0009279">
    <property type="term" value="C:cell outer membrane"/>
    <property type="evidence" value="ECO:0007669"/>
    <property type="project" value="UniProtKB-SubCell"/>
</dbReference>
<feature type="chain" id="PRO_5008752365" evidence="11">
    <location>
        <begin position="24"/>
        <end position="342"/>
    </location>
</feature>
<dbReference type="InterPro" id="IPR033900">
    <property type="entry name" value="Gram_neg_porin_domain"/>
</dbReference>
<feature type="signal peptide" evidence="11">
    <location>
        <begin position="1"/>
        <end position="23"/>
    </location>
</feature>
<dbReference type="InterPro" id="IPR001702">
    <property type="entry name" value="Porin_Gram-ve"/>
</dbReference>
<keyword evidence="14" id="KW-1185">Reference proteome</keyword>
<dbReference type="InterPro" id="IPR002299">
    <property type="entry name" value="Porin_Neis"/>
</dbReference>
<proteinExistence type="predicted"/>
<dbReference type="Gene3D" id="2.40.160.10">
    <property type="entry name" value="Porin"/>
    <property type="match status" value="1"/>
</dbReference>
<dbReference type="PRINTS" id="PR00184">
    <property type="entry name" value="NEISSPPORIN"/>
</dbReference>
<dbReference type="GO" id="GO:0046930">
    <property type="term" value="C:pore complex"/>
    <property type="evidence" value="ECO:0007669"/>
    <property type="project" value="UniProtKB-KW"/>
</dbReference>
<dbReference type="Pfam" id="PF13609">
    <property type="entry name" value="Porin_4"/>
    <property type="match status" value="1"/>
</dbReference>
<dbReference type="SUPFAM" id="SSF56935">
    <property type="entry name" value="Porins"/>
    <property type="match status" value="1"/>
</dbReference>
<accession>A0A1C7AF99</accession>
<dbReference type="GO" id="GO:0015288">
    <property type="term" value="F:porin activity"/>
    <property type="evidence" value="ECO:0007669"/>
    <property type="project" value="UniProtKB-KW"/>
</dbReference>
<keyword evidence="6 11" id="KW-0732">Signal</keyword>
<dbReference type="PANTHER" id="PTHR34501:SF9">
    <property type="entry name" value="MAJOR OUTER MEMBRANE PROTEIN P.IA"/>
    <property type="match status" value="1"/>
</dbReference>
<reference evidence="13 14" key="1">
    <citation type="submission" date="2015-08" db="EMBL/GenBank/DDBJ databases">
        <title>Complete genome sequence of Sulfurifustis variabilis.</title>
        <authorList>
            <person name="Miura A."/>
            <person name="Kojima H."/>
            <person name="Fukui M."/>
        </authorList>
    </citation>
    <scope>NUCLEOTIDE SEQUENCE [LARGE SCALE GENOMIC DNA]</scope>
    <source>
        <strain evidence="14">skN76</strain>
    </source>
</reference>
<evidence type="ECO:0000256" key="8">
    <source>
        <dbReference type="ARBA" id="ARBA00023114"/>
    </source>
</evidence>
<feature type="domain" description="Porin" evidence="12">
    <location>
        <begin position="9"/>
        <end position="307"/>
    </location>
</feature>
<protein>
    <submittedName>
        <fullName evidence="13">Porin</fullName>
    </submittedName>
</protein>
<dbReference type="GO" id="GO:0034220">
    <property type="term" value="P:monoatomic ion transmembrane transport"/>
    <property type="evidence" value="ECO:0007669"/>
    <property type="project" value="InterPro"/>
</dbReference>
<dbReference type="InterPro" id="IPR023614">
    <property type="entry name" value="Porin_dom_sf"/>
</dbReference>
<keyword evidence="3" id="KW-0813">Transport</keyword>
<evidence type="ECO:0000256" key="2">
    <source>
        <dbReference type="ARBA" id="ARBA00011233"/>
    </source>
</evidence>
<sequence>MNKKLLVAAIGAAIAAGPMMAQAEVKLYGHAHMSLDVIDQDEAAPGADDGGLFVSTNSSRFGIRASEDLGGGLKGVAQYEFLFDQDTVTSTPATNRDNYIGLEGGFGALRLGVIDSATKDIGGIADLFYREQLGESRAIINQGGADSRVNNGIIYLSPKLGGLSFKAQFGADEFTDENQMAANVRWAGGPLTVGLGFLSTENADPLEDTDVIRLAGKFDVGGGFTVAALWQDVSALGGVDGADRSSYGVGASFKTGNNVFKAQYYIADEVDGAAVENGGDQISVGWDHLFSKTTIGYVTYAATSNDDGGTFAVGGNGHETVVSGLPAGGDSSGLSVGMIVNF</sequence>
<dbReference type="AlphaFoldDB" id="A0A1C7AF99"/>
<dbReference type="CDD" id="cd00342">
    <property type="entry name" value="gram_neg_porins"/>
    <property type="match status" value="1"/>
</dbReference>
<evidence type="ECO:0000256" key="4">
    <source>
        <dbReference type="ARBA" id="ARBA00022452"/>
    </source>
</evidence>
<evidence type="ECO:0000313" key="14">
    <source>
        <dbReference type="Proteomes" id="UP000218899"/>
    </source>
</evidence>
<evidence type="ECO:0000259" key="12">
    <source>
        <dbReference type="Pfam" id="PF13609"/>
    </source>
</evidence>
<name>A0A1C7AF99_9GAMM</name>
<keyword evidence="5" id="KW-0812">Transmembrane</keyword>
<evidence type="ECO:0000256" key="5">
    <source>
        <dbReference type="ARBA" id="ARBA00022692"/>
    </source>
</evidence>
<evidence type="ECO:0000256" key="3">
    <source>
        <dbReference type="ARBA" id="ARBA00022448"/>
    </source>
</evidence>
<keyword evidence="10" id="KW-0998">Cell outer membrane</keyword>
<organism evidence="13 14">
    <name type="scientific">Sulfurifustis variabilis</name>
    <dbReference type="NCBI Taxonomy" id="1675686"/>
    <lineage>
        <taxon>Bacteria</taxon>
        <taxon>Pseudomonadati</taxon>
        <taxon>Pseudomonadota</taxon>
        <taxon>Gammaproteobacteria</taxon>
        <taxon>Acidiferrobacterales</taxon>
        <taxon>Acidiferrobacteraceae</taxon>
        <taxon>Sulfurifustis</taxon>
    </lineage>
</organism>
<evidence type="ECO:0000256" key="1">
    <source>
        <dbReference type="ARBA" id="ARBA00004571"/>
    </source>
</evidence>
<dbReference type="OrthoDB" id="8173690at2"/>
<evidence type="ECO:0000256" key="9">
    <source>
        <dbReference type="ARBA" id="ARBA00023136"/>
    </source>
</evidence>
<evidence type="ECO:0000256" key="7">
    <source>
        <dbReference type="ARBA" id="ARBA00023065"/>
    </source>
</evidence>
<dbReference type="Proteomes" id="UP000218899">
    <property type="component" value="Chromosome"/>
</dbReference>
<keyword evidence="7" id="KW-0406">Ion transport</keyword>
<dbReference type="InterPro" id="IPR050298">
    <property type="entry name" value="Gram-neg_bact_OMP"/>
</dbReference>
<evidence type="ECO:0000256" key="6">
    <source>
        <dbReference type="ARBA" id="ARBA00022729"/>
    </source>
</evidence>
<dbReference type="EMBL" id="AP014936">
    <property type="protein sequence ID" value="BAU49950.1"/>
    <property type="molecule type" value="Genomic_DNA"/>
</dbReference>
<evidence type="ECO:0000256" key="10">
    <source>
        <dbReference type="ARBA" id="ARBA00023237"/>
    </source>
</evidence>
<comment type="subcellular location">
    <subcellularLocation>
        <location evidence="1">Cell outer membrane</location>
        <topology evidence="1">Multi-pass membrane protein</topology>
    </subcellularLocation>
</comment>
<keyword evidence="4" id="KW-1134">Transmembrane beta strand</keyword>
<dbReference type="KEGG" id="sva:SVA_3413"/>
<evidence type="ECO:0000313" key="13">
    <source>
        <dbReference type="EMBL" id="BAU49950.1"/>
    </source>
</evidence>
<gene>
    <name evidence="13" type="ORF">SVA_3413</name>
</gene>